<organism evidence="3 4">
    <name type="scientific">Planktothrix mougeotii LEGE 06226</name>
    <dbReference type="NCBI Taxonomy" id="1828728"/>
    <lineage>
        <taxon>Bacteria</taxon>
        <taxon>Bacillati</taxon>
        <taxon>Cyanobacteriota</taxon>
        <taxon>Cyanophyceae</taxon>
        <taxon>Oscillatoriophycideae</taxon>
        <taxon>Oscillatoriales</taxon>
        <taxon>Microcoleaceae</taxon>
        <taxon>Planktothrix</taxon>
    </lineage>
</organism>
<accession>A0ABR9U7X1</accession>
<protein>
    <submittedName>
        <fullName evidence="3">AbrB family transcriptional regulator</fullName>
    </submittedName>
</protein>
<keyword evidence="1" id="KW-0238">DNA-binding</keyword>
<dbReference type="PANTHER" id="PTHR42182:SF1">
    <property type="entry name" value="SLL0359 PROTEIN"/>
    <property type="match status" value="1"/>
</dbReference>
<name>A0ABR9U7X1_9CYAN</name>
<comment type="caution">
    <text evidence="3">The sequence shown here is derived from an EMBL/GenBank/DDBJ whole genome shotgun (WGS) entry which is preliminary data.</text>
</comment>
<proteinExistence type="predicted"/>
<dbReference type="PANTHER" id="PTHR42182">
    <property type="entry name" value="SLL0359 PROTEIN"/>
    <property type="match status" value="1"/>
</dbReference>
<sequence length="137" mass="14983">MAKTITEKPSTTPLTGKALLQKVKALGNLPRREAARLCGYYTQTKDSQTRANMTEFYDALLAAKGIALDPGRSKDGRGREASFRACVHKNGSLVIGANYTESMGLEAGDQFEIRLGSKHIHLIQVGEKSEEDVLDEE</sequence>
<dbReference type="PROSITE" id="PS51740">
    <property type="entry name" value="SPOVT_ABRB"/>
    <property type="match status" value="1"/>
</dbReference>
<dbReference type="RefSeq" id="WP_190524086.1">
    <property type="nucleotide sequence ID" value="NZ_JADEWU010000006.1"/>
</dbReference>
<evidence type="ECO:0000313" key="4">
    <source>
        <dbReference type="Proteomes" id="UP000640725"/>
    </source>
</evidence>
<evidence type="ECO:0000313" key="3">
    <source>
        <dbReference type="EMBL" id="MBE9142527.1"/>
    </source>
</evidence>
<reference evidence="3 4" key="1">
    <citation type="submission" date="2020-10" db="EMBL/GenBank/DDBJ databases">
        <authorList>
            <person name="Castelo-Branco R."/>
            <person name="Eusebio N."/>
            <person name="Adriana R."/>
            <person name="Vieira A."/>
            <person name="Brugerolle De Fraissinette N."/>
            <person name="Rezende De Castro R."/>
            <person name="Schneider M.P."/>
            <person name="Vasconcelos V."/>
            <person name="Leao P.N."/>
        </authorList>
    </citation>
    <scope>NUCLEOTIDE SEQUENCE [LARGE SCALE GENOMIC DNA]</scope>
    <source>
        <strain evidence="3 4">LEGE 06226</strain>
    </source>
</reference>
<gene>
    <name evidence="3" type="ORF">IQ236_04730</name>
</gene>
<evidence type="ECO:0000256" key="1">
    <source>
        <dbReference type="PROSITE-ProRule" id="PRU01076"/>
    </source>
</evidence>
<dbReference type="InterPro" id="IPR027360">
    <property type="entry name" value="AbrB-like"/>
</dbReference>
<dbReference type="EMBL" id="JADEWU010000006">
    <property type="protein sequence ID" value="MBE9142527.1"/>
    <property type="molecule type" value="Genomic_DNA"/>
</dbReference>
<feature type="domain" description="SpoVT-AbrB" evidence="2">
    <location>
        <begin position="82"/>
        <end position="127"/>
    </location>
</feature>
<evidence type="ECO:0000259" key="2">
    <source>
        <dbReference type="PROSITE" id="PS51740"/>
    </source>
</evidence>
<dbReference type="Pfam" id="PF14250">
    <property type="entry name" value="AbrB-like"/>
    <property type="match status" value="1"/>
</dbReference>
<dbReference type="Proteomes" id="UP000640725">
    <property type="component" value="Unassembled WGS sequence"/>
</dbReference>
<keyword evidence="4" id="KW-1185">Reference proteome</keyword>
<dbReference type="InterPro" id="IPR007159">
    <property type="entry name" value="SpoVT-AbrB_dom"/>
</dbReference>